<dbReference type="AlphaFoldDB" id="A0AAW1VA33"/>
<reference evidence="2 3" key="1">
    <citation type="submission" date="2023-03" db="EMBL/GenBank/DDBJ databases">
        <title>Genome insight into feeding habits of ladybird beetles.</title>
        <authorList>
            <person name="Li H.-S."/>
            <person name="Huang Y.-H."/>
            <person name="Pang H."/>
        </authorList>
    </citation>
    <scope>NUCLEOTIDE SEQUENCE [LARGE SCALE GENOMIC DNA]</scope>
    <source>
        <strain evidence="2">SYSU_2023b</strain>
        <tissue evidence="2">Whole body</tissue>
    </source>
</reference>
<organism evidence="2 3">
    <name type="scientific">Henosepilachna vigintioctopunctata</name>
    <dbReference type="NCBI Taxonomy" id="420089"/>
    <lineage>
        <taxon>Eukaryota</taxon>
        <taxon>Metazoa</taxon>
        <taxon>Ecdysozoa</taxon>
        <taxon>Arthropoda</taxon>
        <taxon>Hexapoda</taxon>
        <taxon>Insecta</taxon>
        <taxon>Pterygota</taxon>
        <taxon>Neoptera</taxon>
        <taxon>Endopterygota</taxon>
        <taxon>Coleoptera</taxon>
        <taxon>Polyphaga</taxon>
        <taxon>Cucujiformia</taxon>
        <taxon>Coccinelloidea</taxon>
        <taxon>Coccinellidae</taxon>
        <taxon>Epilachninae</taxon>
        <taxon>Epilachnini</taxon>
        <taxon>Henosepilachna</taxon>
    </lineage>
</organism>
<dbReference type="EMBL" id="JARQZJ010000124">
    <property type="protein sequence ID" value="KAK9889896.1"/>
    <property type="molecule type" value="Genomic_DNA"/>
</dbReference>
<evidence type="ECO:0000313" key="2">
    <source>
        <dbReference type="EMBL" id="KAK9889896.1"/>
    </source>
</evidence>
<feature type="region of interest" description="Disordered" evidence="1">
    <location>
        <begin position="209"/>
        <end position="249"/>
    </location>
</feature>
<comment type="caution">
    <text evidence="2">The sequence shown here is derived from an EMBL/GenBank/DDBJ whole genome shotgun (WGS) entry which is preliminary data.</text>
</comment>
<feature type="compositionally biased region" description="Low complexity" evidence="1">
    <location>
        <begin position="213"/>
        <end position="225"/>
    </location>
</feature>
<feature type="region of interest" description="Disordered" evidence="1">
    <location>
        <begin position="282"/>
        <end position="401"/>
    </location>
</feature>
<gene>
    <name evidence="2" type="ORF">WA026_008698</name>
</gene>
<name>A0AAW1VA33_9CUCU</name>
<dbReference type="Proteomes" id="UP001431783">
    <property type="component" value="Unassembled WGS sequence"/>
</dbReference>
<feature type="compositionally biased region" description="Basic residues" evidence="1">
    <location>
        <begin position="283"/>
        <end position="301"/>
    </location>
</feature>
<evidence type="ECO:0000313" key="3">
    <source>
        <dbReference type="Proteomes" id="UP001431783"/>
    </source>
</evidence>
<feature type="compositionally biased region" description="Basic and acidic residues" evidence="1">
    <location>
        <begin position="320"/>
        <end position="329"/>
    </location>
</feature>
<protein>
    <submittedName>
        <fullName evidence="2">Uncharacterized protein</fullName>
    </submittedName>
</protein>
<accession>A0AAW1VA33</accession>
<evidence type="ECO:0000256" key="1">
    <source>
        <dbReference type="SAM" id="MobiDB-lite"/>
    </source>
</evidence>
<proteinExistence type="predicted"/>
<keyword evidence="3" id="KW-1185">Reference proteome</keyword>
<feature type="compositionally biased region" description="Low complexity" evidence="1">
    <location>
        <begin position="332"/>
        <end position="373"/>
    </location>
</feature>
<feature type="compositionally biased region" description="Acidic residues" evidence="1">
    <location>
        <begin position="304"/>
        <end position="318"/>
    </location>
</feature>
<sequence>MDVSIVLDISMKNISVFLNCTQETSNNLLQCNDYVLNHRHGRTYGPLLGLFLASLLTKALAKYAAASFLPITYPPWILQNHKLVNYIPYDHVQQPNNAWQPASPFLHGLTAFAADYHHESYSPTEYYPQLDTHDPHTATEFNQKPPNEHIHQEETHDYQAVPTAIESPHVFDQITSQSQVNYRRQRPPNRWNNHNYLPRRDYQNRIPYDSVRNRNPVNRYRPTTPYYDYNYESYDEPTTRYTPYRTRRPTYRRKPVGSFEYSYENSEYDDSYYDDIHTERTTKPYKRRKKPTKKNRFKKRKDASEEDLDDSESVEVSEENYSREKEVKVKQRQQQSTTTTESTESTGSSTSTTETTTETTTSTSNSSQNQNTSATPGYGTGGGYDNISFTYGPPVFSQQYGPPKNEHHYGYGPSNGNEAVSLTYSPPLFPIFQHNYPYSHWIPQEATKNAIIRKVHDIVGYDDDFVHRAK</sequence>